<evidence type="ECO:0000256" key="1">
    <source>
        <dbReference type="ARBA" id="ARBA00022723"/>
    </source>
</evidence>
<dbReference type="Pfam" id="PF01807">
    <property type="entry name" value="Zn_ribbon_DnaG"/>
    <property type="match status" value="1"/>
</dbReference>
<keyword evidence="1" id="KW-0479">Metal-binding</keyword>
<dbReference type="SMART" id="SM00400">
    <property type="entry name" value="ZnF_CHCC"/>
    <property type="match status" value="1"/>
</dbReference>
<dbReference type="InterPro" id="IPR036977">
    <property type="entry name" value="DNA_primase_Znf_CHC2"/>
</dbReference>
<gene>
    <name evidence="5" type="ORF">CO088_01520</name>
</gene>
<dbReference type="GO" id="GO:0005737">
    <property type="term" value="C:cytoplasm"/>
    <property type="evidence" value="ECO:0007669"/>
    <property type="project" value="TreeGrafter"/>
</dbReference>
<dbReference type="SUPFAM" id="SSF57783">
    <property type="entry name" value="Zinc beta-ribbon"/>
    <property type="match status" value="1"/>
</dbReference>
<dbReference type="GO" id="GO:0008270">
    <property type="term" value="F:zinc ion binding"/>
    <property type="evidence" value="ECO:0007669"/>
    <property type="project" value="UniProtKB-KW"/>
</dbReference>
<evidence type="ECO:0000313" key="5">
    <source>
        <dbReference type="EMBL" id="PJB83421.1"/>
    </source>
</evidence>
<protein>
    <recommendedName>
        <fullName evidence="4">Zinc finger CHC2-type domain-containing protein</fullName>
    </recommendedName>
</protein>
<dbReference type="PANTHER" id="PTHR30313">
    <property type="entry name" value="DNA PRIMASE"/>
    <property type="match status" value="1"/>
</dbReference>
<dbReference type="Gene3D" id="3.90.580.10">
    <property type="entry name" value="Zinc finger, CHC2-type domain"/>
    <property type="match status" value="1"/>
</dbReference>
<reference evidence="6" key="1">
    <citation type="submission" date="2017-09" db="EMBL/GenBank/DDBJ databases">
        <title>Depth-based differentiation of microbial function through sediment-hosted aquifers and enrichment of novel symbionts in the deep terrestrial subsurface.</title>
        <authorList>
            <person name="Probst A.J."/>
            <person name="Ladd B."/>
            <person name="Jarett J.K."/>
            <person name="Geller-Mcgrath D.E."/>
            <person name="Sieber C.M.K."/>
            <person name="Emerson J.B."/>
            <person name="Anantharaman K."/>
            <person name="Thomas B.C."/>
            <person name="Malmstrom R."/>
            <person name="Stieglmeier M."/>
            <person name="Klingl A."/>
            <person name="Woyke T."/>
            <person name="Ryan C.M."/>
            <person name="Banfield J.F."/>
        </authorList>
    </citation>
    <scope>NUCLEOTIDE SEQUENCE [LARGE SCALE GENOMIC DNA]</scope>
</reference>
<keyword evidence="3" id="KW-0862">Zinc</keyword>
<evidence type="ECO:0000256" key="2">
    <source>
        <dbReference type="ARBA" id="ARBA00022771"/>
    </source>
</evidence>
<dbReference type="GO" id="GO:0003899">
    <property type="term" value="F:DNA-directed RNA polymerase activity"/>
    <property type="evidence" value="ECO:0007669"/>
    <property type="project" value="InterPro"/>
</dbReference>
<name>A0A2M8D8D3_9BACT</name>
<evidence type="ECO:0000256" key="3">
    <source>
        <dbReference type="ARBA" id="ARBA00022833"/>
    </source>
</evidence>
<dbReference type="AlphaFoldDB" id="A0A2M8D8D3"/>
<feature type="domain" description="Zinc finger CHC2-type" evidence="4">
    <location>
        <begin position="28"/>
        <end position="82"/>
    </location>
</feature>
<dbReference type="EMBL" id="PFTM01000031">
    <property type="protein sequence ID" value="PJB83421.1"/>
    <property type="molecule type" value="Genomic_DNA"/>
</dbReference>
<sequence>MLDVARDVDLEDVVSEYVDLRQSGAYRMVGSCPFHDDKTPSFFVYTTDNHYYCFGCHEHGDVITFVRKIKNLKFKMAVRILYRYSQQD</sequence>
<dbReference type="InterPro" id="IPR050219">
    <property type="entry name" value="DnaG_primase"/>
</dbReference>
<dbReference type="GO" id="GO:0003677">
    <property type="term" value="F:DNA binding"/>
    <property type="evidence" value="ECO:0007669"/>
    <property type="project" value="InterPro"/>
</dbReference>
<keyword evidence="2" id="KW-0863">Zinc-finger</keyword>
<organism evidence="5 6">
    <name type="scientific">Candidatus Yonathbacteria bacterium CG_4_9_14_0_8_um_filter_46_47</name>
    <dbReference type="NCBI Taxonomy" id="1975106"/>
    <lineage>
        <taxon>Bacteria</taxon>
        <taxon>Candidatus Yonathiibacteriota</taxon>
    </lineage>
</organism>
<dbReference type="GO" id="GO:0006269">
    <property type="term" value="P:DNA replication, synthesis of primer"/>
    <property type="evidence" value="ECO:0007669"/>
    <property type="project" value="TreeGrafter"/>
</dbReference>
<accession>A0A2M8D8D3</accession>
<evidence type="ECO:0000313" key="6">
    <source>
        <dbReference type="Proteomes" id="UP000229236"/>
    </source>
</evidence>
<comment type="caution">
    <text evidence="5">The sequence shown here is derived from an EMBL/GenBank/DDBJ whole genome shotgun (WGS) entry which is preliminary data.</text>
</comment>
<dbReference type="Proteomes" id="UP000229236">
    <property type="component" value="Unassembled WGS sequence"/>
</dbReference>
<proteinExistence type="predicted"/>
<dbReference type="PANTHER" id="PTHR30313:SF2">
    <property type="entry name" value="DNA PRIMASE"/>
    <property type="match status" value="1"/>
</dbReference>
<evidence type="ECO:0000259" key="4">
    <source>
        <dbReference type="SMART" id="SM00400"/>
    </source>
</evidence>
<dbReference type="InterPro" id="IPR002694">
    <property type="entry name" value="Znf_CHC2"/>
</dbReference>